<accession>A0A4W5QL38</accession>
<dbReference type="NCBIfam" id="NF040941">
    <property type="entry name" value="GGGWT_bact"/>
    <property type="match status" value="1"/>
</dbReference>
<dbReference type="GO" id="GO:0034116">
    <property type="term" value="P:positive regulation of heterotypic cell-cell adhesion"/>
    <property type="evidence" value="ECO:0007669"/>
    <property type="project" value="TreeGrafter"/>
</dbReference>
<evidence type="ECO:0000259" key="10">
    <source>
        <dbReference type="PROSITE" id="PS51406"/>
    </source>
</evidence>
<sequence length="490" mass="55878">MEKQLTIGLSLLLGLLLVLPEVGGRKEESQKRPSRSSEQKAGRCSYTFIVPQQKLKGALCVSTESTTTAANHSEVTALRGELSRQQEQLEKLRGQLEEEGALVTEVRALRKESGSMNSRIAQLYAQLLHEVIYRKDQVVEQRRVENLLLNATSQMLQISTSYRELEKKYGALTSMMSNQSQLIARLEKLCQATKNTTPPPQMTSEPLSIQSSGPLNDSSQSKEMANDVQRDQGTPPLQPQEKREPLQGTKVLPTTMADTPTDAPFISFPVTKTPGPWRDCQNVLDSGETTNGIYLLRPQSTNRLLQAWCEQTKAQGGWTVIQRRQDGSVNFFRTWEQYKQGFGNLDGEYWLGLEHLYWLTKQAHYKLRVAMEDWQGRQVFAEYDSFRLEPESDWYRLRLGEYQGNAGDSMSWHNNKAFTTLDKDKDAYSGNCAHFQKGGWWYHMCAHSNLNGVWYRGGHYRSRYQDGVYWAEFHGGSYSLKTVTMMIKPT</sequence>
<evidence type="ECO:0000256" key="8">
    <source>
        <dbReference type="SAM" id="MobiDB-lite"/>
    </source>
</evidence>
<feature type="region of interest" description="Disordered" evidence="8">
    <location>
        <begin position="194"/>
        <end position="248"/>
    </location>
</feature>
<dbReference type="PROSITE" id="PS00514">
    <property type="entry name" value="FIBRINOGEN_C_1"/>
    <property type="match status" value="1"/>
</dbReference>
<dbReference type="GO" id="GO:0005577">
    <property type="term" value="C:fibrinogen complex"/>
    <property type="evidence" value="ECO:0007669"/>
    <property type="project" value="TreeGrafter"/>
</dbReference>
<reference evidence="11" key="2">
    <citation type="submission" date="2025-08" db="UniProtKB">
        <authorList>
            <consortium name="Ensembl"/>
        </authorList>
    </citation>
    <scope>IDENTIFICATION</scope>
</reference>
<dbReference type="Ensembl" id="ENSHHUT00000075550.1">
    <property type="protein sequence ID" value="ENSHHUP00000073139.1"/>
    <property type="gene ID" value="ENSHHUG00000042948.1"/>
</dbReference>
<feature type="signal peptide" evidence="9">
    <location>
        <begin position="1"/>
        <end position="24"/>
    </location>
</feature>
<dbReference type="InterPro" id="IPR002181">
    <property type="entry name" value="Fibrinogen_a/b/g_C_dom"/>
</dbReference>
<dbReference type="GO" id="GO:0005201">
    <property type="term" value="F:extracellular matrix structural constituent"/>
    <property type="evidence" value="ECO:0007669"/>
    <property type="project" value="TreeGrafter"/>
</dbReference>
<dbReference type="Pfam" id="PF00147">
    <property type="entry name" value="Fibrinogen_C"/>
    <property type="match status" value="1"/>
</dbReference>
<dbReference type="SUPFAM" id="SSF56496">
    <property type="entry name" value="Fibrinogen C-terminal domain-like"/>
    <property type="match status" value="1"/>
</dbReference>
<dbReference type="PROSITE" id="PS51406">
    <property type="entry name" value="FIBRINOGEN_C_2"/>
    <property type="match status" value="1"/>
</dbReference>
<dbReference type="Gene3D" id="3.90.215.10">
    <property type="entry name" value="Gamma Fibrinogen, chain A, domain 1"/>
    <property type="match status" value="1"/>
</dbReference>
<protein>
    <recommendedName>
        <fullName evidence="10">Fibrinogen C-terminal domain-containing protein</fullName>
    </recommendedName>
</protein>
<dbReference type="PANTHER" id="PTHR47221">
    <property type="entry name" value="FIBRINOGEN ALPHA CHAIN"/>
    <property type="match status" value="1"/>
</dbReference>
<feature type="compositionally biased region" description="Polar residues" evidence="8">
    <location>
        <begin position="194"/>
        <end position="223"/>
    </location>
</feature>
<feature type="chain" id="PRO_5021481811" description="Fibrinogen C-terminal domain-containing protein" evidence="9">
    <location>
        <begin position="25"/>
        <end position="490"/>
    </location>
</feature>
<dbReference type="CDD" id="cd00087">
    <property type="entry name" value="FReD"/>
    <property type="match status" value="1"/>
</dbReference>
<reference evidence="12" key="1">
    <citation type="submission" date="2018-06" db="EMBL/GenBank/DDBJ databases">
        <title>Genome assembly of Danube salmon.</title>
        <authorList>
            <person name="Macqueen D.J."/>
            <person name="Gundappa M.K."/>
        </authorList>
    </citation>
    <scope>NUCLEOTIDE SEQUENCE [LARGE SCALE GENOMIC DNA]</scope>
</reference>
<dbReference type="GO" id="GO:0042730">
    <property type="term" value="P:fibrinolysis"/>
    <property type="evidence" value="ECO:0007669"/>
    <property type="project" value="TreeGrafter"/>
</dbReference>
<keyword evidence="2" id="KW-0964">Secreted</keyword>
<dbReference type="AlphaFoldDB" id="A0A4W5QL38"/>
<name>A0A4W5QL38_9TELE</name>
<proteinExistence type="predicted"/>
<keyword evidence="6" id="KW-0325">Glycoprotein</keyword>
<evidence type="ECO:0000256" key="5">
    <source>
        <dbReference type="ARBA" id="ARBA00023157"/>
    </source>
</evidence>
<keyword evidence="12" id="KW-1185">Reference proteome</keyword>
<dbReference type="InterPro" id="IPR020837">
    <property type="entry name" value="Fibrinogen_CS"/>
</dbReference>
<dbReference type="STRING" id="62062.ENSHHUP00000073139"/>
<dbReference type="Proteomes" id="UP000314982">
    <property type="component" value="Unassembled WGS sequence"/>
</dbReference>
<feature type="coiled-coil region" evidence="7">
    <location>
        <begin position="75"/>
        <end position="102"/>
    </location>
</feature>
<comment type="subcellular location">
    <subcellularLocation>
        <location evidence="1">Secreted</location>
    </subcellularLocation>
</comment>
<keyword evidence="5" id="KW-1015">Disulfide bond</keyword>
<dbReference type="InterPro" id="IPR036056">
    <property type="entry name" value="Fibrinogen-like_C"/>
</dbReference>
<organism evidence="11 12">
    <name type="scientific">Hucho hucho</name>
    <name type="common">huchen</name>
    <dbReference type="NCBI Taxonomy" id="62062"/>
    <lineage>
        <taxon>Eukaryota</taxon>
        <taxon>Metazoa</taxon>
        <taxon>Chordata</taxon>
        <taxon>Craniata</taxon>
        <taxon>Vertebrata</taxon>
        <taxon>Euteleostomi</taxon>
        <taxon>Actinopterygii</taxon>
        <taxon>Neopterygii</taxon>
        <taxon>Teleostei</taxon>
        <taxon>Protacanthopterygii</taxon>
        <taxon>Salmoniformes</taxon>
        <taxon>Salmonidae</taxon>
        <taxon>Salmoninae</taxon>
        <taxon>Hucho</taxon>
    </lineage>
</organism>
<dbReference type="InterPro" id="IPR014716">
    <property type="entry name" value="Fibrinogen_a/b/g_C_1"/>
</dbReference>
<evidence type="ECO:0000256" key="4">
    <source>
        <dbReference type="ARBA" id="ARBA00023054"/>
    </source>
</evidence>
<evidence type="ECO:0000313" key="12">
    <source>
        <dbReference type="Proteomes" id="UP000314982"/>
    </source>
</evidence>
<dbReference type="InterPro" id="IPR037579">
    <property type="entry name" value="FIB_ANG-like"/>
</dbReference>
<evidence type="ECO:0000256" key="6">
    <source>
        <dbReference type="ARBA" id="ARBA00023180"/>
    </source>
</evidence>
<keyword evidence="4 7" id="KW-0175">Coiled coil</keyword>
<keyword evidence="3 9" id="KW-0732">Signal</keyword>
<feature type="domain" description="Fibrinogen C-terminal" evidence="10">
    <location>
        <begin position="271"/>
        <end position="490"/>
    </location>
</feature>
<dbReference type="GO" id="GO:0030674">
    <property type="term" value="F:protein-macromolecule adaptor activity"/>
    <property type="evidence" value="ECO:0007669"/>
    <property type="project" value="TreeGrafter"/>
</dbReference>
<reference evidence="11" key="3">
    <citation type="submission" date="2025-09" db="UniProtKB">
        <authorList>
            <consortium name="Ensembl"/>
        </authorList>
    </citation>
    <scope>IDENTIFICATION</scope>
</reference>
<dbReference type="PANTHER" id="PTHR47221:SF6">
    <property type="entry name" value="FIBRINOGEN ALPHA CHAIN"/>
    <property type="match status" value="1"/>
</dbReference>
<dbReference type="GO" id="GO:0070527">
    <property type="term" value="P:platelet aggregation"/>
    <property type="evidence" value="ECO:0007669"/>
    <property type="project" value="TreeGrafter"/>
</dbReference>
<evidence type="ECO:0000256" key="3">
    <source>
        <dbReference type="ARBA" id="ARBA00022729"/>
    </source>
</evidence>
<evidence type="ECO:0000313" key="11">
    <source>
        <dbReference type="Ensembl" id="ENSHHUP00000073139.1"/>
    </source>
</evidence>
<evidence type="ECO:0000256" key="7">
    <source>
        <dbReference type="SAM" id="Coils"/>
    </source>
</evidence>
<evidence type="ECO:0000256" key="1">
    <source>
        <dbReference type="ARBA" id="ARBA00004613"/>
    </source>
</evidence>
<dbReference type="GO" id="GO:0072377">
    <property type="term" value="P:blood coagulation, common pathway"/>
    <property type="evidence" value="ECO:0007669"/>
    <property type="project" value="TreeGrafter"/>
</dbReference>
<evidence type="ECO:0000256" key="9">
    <source>
        <dbReference type="SAM" id="SignalP"/>
    </source>
</evidence>
<dbReference type="SMART" id="SM00186">
    <property type="entry name" value="FBG"/>
    <property type="match status" value="1"/>
</dbReference>
<dbReference type="FunFam" id="3.90.215.10:FF:000001">
    <property type="entry name" value="Tenascin isoform 1"/>
    <property type="match status" value="1"/>
</dbReference>
<evidence type="ECO:0000256" key="2">
    <source>
        <dbReference type="ARBA" id="ARBA00022525"/>
    </source>
</evidence>
<dbReference type="GeneTree" id="ENSGT00940000155091"/>